<dbReference type="SUPFAM" id="SSF56219">
    <property type="entry name" value="DNase I-like"/>
    <property type="match status" value="1"/>
</dbReference>
<evidence type="ECO:0000313" key="9">
    <source>
        <dbReference type="EMBL" id="TMQ50882.1"/>
    </source>
</evidence>
<feature type="domain" description="Endonuclease/exonuclease/phosphatase" evidence="8">
    <location>
        <begin position="4"/>
        <end position="260"/>
    </location>
</feature>
<feature type="active site" evidence="5">
    <location>
        <position position="117"/>
    </location>
</feature>
<accession>A0A538SHM8</accession>
<feature type="binding site" evidence="6">
    <location>
        <position position="160"/>
    </location>
    <ligand>
        <name>Mg(2+)</name>
        <dbReference type="ChEBI" id="CHEBI:18420"/>
        <label>1</label>
    </ligand>
</feature>
<dbReference type="Proteomes" id="UP000320184">
    <property type="component" value="Unassembled WGS sequence"/>
</dbReference>
<feature type="site" description="Interaction with DNA substrate" evidence="7">
    <location>
        <position position="260"/>
    </location>
</feature>
<keyword evidence="6" id="KW-0464">Manganese</keyword>
<evidence type="ECO:0000313" key="10">
    <source>
        <dbReference type="Proteomes" id="UP000320184"/>
    </source>
</evidence>
<dbReference type="Gene3D" id="3.60.10.10">
    <property type="entry name" value="Endonuclease/exonuclease/phosphatase"/>
    <property type="match status" value="1"/>
</dbReference>
<dbReference type="PANTHER" id="PTHR43250">
    <property type="entry name" value="EXODEOXYRIBONUCLEASE III"/>
    <property type="match status" value="1"/>
</dbReference>
<dbReference type="EC" id="3.1.11.2" evidence="9"/>
<keyword evidence="2 6" id="KW-0479">Metal-binding</keyword>
<dbReference type="NCBIfam" id="TIGR00195">
    <property type="entry name" value="exoDNase_III"/>
    <property type="match status" value="1"/>
</dbReference>
<dbReference type="InterPro" id="IPR004808">
    <property type="entry name" value="AP_endonuc_1"/>
</dbReference>
<dbReference type="GO" id="GO:0003677">
    <property type="term" value="F:DNA binding"/>
    <property type="evidence" value="ECO:0007669"/>
    <property type="project" value="InterPro"/>
</dbReference>
<comment type="similarity">
    <text evidence="1">Belongs to the DNA repair enzymes AP/ExoA family.</text>
</comment>
<protein>
    <submittedName>
        <fullName evidence="9">Exodeoxyribonuclease III</fullName>
        <ecNumber evidence="9">3.1.11.2</ecNumber>
    </submittedName>
</protein>
<sequence>MRIATWNVNSLKARLEKVSWWLERARPDVLLMQETKLTDASAPVAAFREAGYELAHHGEGRWNGVAIASRLGIVDVVTNFGVPLAPAKTEDAGDDEPLAEARMIAATCGGVRVVSVYAPNGRTVGSPFYEAKLAWYERLARWLEESASPAEPLVIGGDFNVAPGDADVWDAQAAHGGTHVSPREREAFFNLVRWGLVDIYRLHHSEPGRYTWWDYRAGDFHKNFGMRIDHLVATRPVAERTVWAEIDREARKGKPIPSDHAPLVMDLDEPGHPFDAGWASADERIAARLEKGRGSVRSGT</sequence>
<feature type="active site" description="Proton donor/acceptor" evidence="5">
    <location>
        <position position="158"/>
    </location>
</feature>
<evidence type="ECO:0000256" key="5">
    <source>
        <dbReference type="PIRSR" id="PIRSR604808-1"/>
    </source>
</evidence>
<dbReference type="NCBIfam" id="TIGR00633">
    <property type="entry name" value="xth"/>
    <property type="match status" value="1"/>
</dbReference>
<feature type="binding site" evidence="6">
    <location>
        <position position="260"/>
    </location>
    <ligand>
        <name>Mg(2+)</name>
        <dbReference type="ChEBI" id="CHEBI:18420"/>
        <label>1</label>
    </ligand>
</feature>
<evidence type="ECO:0000259" key="8">
    <source>
        <dbReference type="Pfam" id="PF03372"/>
    </source>
</evidence>
<dbReference type="InterPro" id="IPR036691">
    <property type="entry name" value="Endo/exonu/phosph_ase_sf"/>
</dbReference>
<dbReference type="InterPro" id="IPR020847">
    <property type="entry name" value="AP_endonuclease_F1_BS"/>
</dbReference>
<comment type="caution">
    <text evidence="9">The sequence shown here is derived from an EMBL/GenBank/DDBJ whole genome shotgun (WGS) entry which is preliminary data.</text>
</comment>
<proteinExistence type="inferred from homology"/>
<dbReference type="PROSITE" id="PS51435">
    <property type="entry name" value="AP_NUCLEASE_F1_4"/>
    <property type="match status" value="1"/>
</dbReference>
<dbReference type="EMBL" id="VBOT01000088">
    <property type="protein sequence ID" value="TMQ50882.1"/>
    <property type="molecule type" value="Genomic_DNA"/>
</dbReference>
<dbReference type="GO" id="GO:0006281">
    <property type="term" value="P:DNA repair"/>
    <property type="evidence" value="ECO:0007669"/>
    <property type="project" value="InterPro"/>
</dbReference>
<keyword evidence="3 9" id="KW-0378">Hydrolase</keyword>
<feature type="binding site" evidence="6">
    <location>
        <position position="34"/>
    </location>
    <ligand>
        <name>Mg(2+)</name>
        <dbReference type="ChEBI" id="CHEBI:18420"/>
        <label>1</label>
    </ligand>
</feature>
<dbReference type="GO" id="GO:0008311">
    <property type="term" value="F:double-stranded DNA 3'-5' DNA exonuclease activity"/>
    <property type="evidence" value="ECO:0007669"/>
    <property type="project" value="UniProtKB-EC"/>
</dbReference>
<dbReference type="CDD" id="cd09086">
    <property type="entry name" value="ExoIII-like_AP-endo"/>
    <property type="match status" value="1"/>
</dbReference>
<comment type="cofactor">
    <cofactor evidence="6">
        <name>Mg(2+)</name>
        <dbReference type="ChEBI" id="CHEBI:18420"/>
    </cofactor>
    <cofactor evidence="6">
        <name>Mn(2+)</name>
        <dbReference type="ChEBI" id="CHEBI:29035"/>
    </cofactor>
    <text evidence="6">Probably binds two magnesium or manganese ions per subunit.</text>
</comment>
<feature type="binding site" evidence="6">
    <location>
        <position position="7"/>
    </location>
    <ligand>
        <name>Mg(2+)</name>
        <dbReference type="ChEBI" id="CHEBI:18420"/>
        <label>1</label>
    </ligand>
</feature>
<name>A0A538SHM8_UNCEI</name>
<reference evidence="9 10" key="1">
    <citation type="journal article" date="2019" name="Nat. Microbiol.">
        <title>Mediterranean grassland soil C-N compound turnover is dependent on rainfall and depth, and is mediated by genomically divergent microorganisms.</title>
        <authorList>
            <person name="Diamond S."/>
            <person name="Andeer P.F."/>
            <person name="Li Z."/>
            <person name="Crits-Christoph A."/>
            <person name="Burstein D."/>
            <person name="Anantharaman K."/>
            <person name="Lane K.R."/>
            <person name="Thomas B.C."/>
            <person name="Pan C."/>
            <person name="Northen T.R."/>
            <person name="Banfield J.F."/>
        </authorList>
    </citation>
    <scope>NUCLEOTIDE SEQUENCE [LARGE SCALE GENOMIC DNA]</scope>
    <source>
        <strain evidence="9">WS_3</strain>
    </source>
</reference>
<dbReference type="GO" id="GO:0046872">
    <property type="term" value="F:metal ion binding"/>
    <property type="evidence" value="ECO:0007669"/>
    <property type="project" value="UniProtKB-KW"/>
</dbReference>
<evidence type="ECO:0000256" key="6">
    <source>
        <dbReference type="PIRSR" id="PIRSR604808-2"/>
    </source>
</evidence>
<feature type="binding site" evidence="6">
    <location>
        <position position="259"/>
    </location>
    <ligand>
        <name>Mg(2+)</name>
        <dbReference type="ChEBI" id="CHEBI:18420"/>
        <label>1</label>
    </ligand>
</feature>
<dbReference type="GO" id="GO:0004519">
    <property type="term" value="F:endonuclease activity"/>
    <property type="evidence" value="ECO:0007669"/>
    <property type="project" value="InterPro"/>
</dbReference>
<gene>
    <name evidence="9" type="primary">xth</name>
    <name evidence="9" type="ORF">E6K73_07020</name>
</gene>
<feature type="active site" description="Proton acceptor" evidence="5">
    <location>
        <position position="260"/>
    </location>
</feature>
<organism evidence="9 10">
    <name type="scientific">Eiseniibacteriota bacterium</name>
    <dbReference type="NCBI Taxonomy" id="2212470"/>
    <lineage>
        <taxon>Bacteria</taxon>
        <taxon>Candidatus Eiseniibacteriota</taxon>
    </lineage>
</organism>
<feature type="site" description="Important for catalytic activity" evidence="7">
    <location>
        <position position="229"/>
    </location>
</feature>
<dbReference type="InterPro" id="IPR005135">
    <property type="entry name" value="Endo/exonuclease/phosphatase"/>
</dbReference>
<dbReference type="PANTHER" id="PTHR43250:SF2">
    <property type="entry name" value="EXODEOXYRIBONUCLEASE III"/>
    <property type="match status" value="1"/>
</dbReference>
<evidence type="ECO:0000256" key="4">
    <source>
        <dbReference type="ARBA" id="ARBA00022842"/>
    </source>
</evidence>
<dbReference type="AlphaFoldDB" id="A0A538SHM8"/>
<evidence type="ECO:0000256" key="2">
    <source>
        <dbReference type="ARBA" id="ARBA00022723"/>
    </source>
</evidence>
<dbReference type="PROSITE" id="PS00726">
    <property type="entry name" value="AP_NUCLEASE_F1_1"/>
    <property type="match status" value="1"/>
</dbReference>
<feature type="site" description="Transition state stabilizer" evidence="7">
    <location>
        <position position="160"/>
    </location>
</feature>
<evidence type="ECO:0000256" key="1">
    <source>
        <dbReference type="ARBA" id="ARBA00007092"/>
    </source>
</evidence>
<evidence type="ECO:0000256" key="7">
    <source>
        <dbReference type="PIRSR" id="PIRSR604808-3"/>
    </source>
</evidence>
<feature type="binding site" evidence="6">
    <location>
        <position position="158"/>
    </location>
    <ligand>
        <name>Mg(2+)</name>
        <dbReference type="ChEBI" id="CHEBI:18420"/>
        <label>1</label>
    </ligand>
</feature>
<dbReference type="Pfam" id="PF03372">
    <property type="entry name" value="Exo_endo_phos"/>
    <property type="match status" value="1"/>
</dbReference>
<evidence type="ECO:0000256" key="3">
    <source>
        <dbReference type="ARBA" id="ARBA00022801"/>
    </source>
</evidence>
<keyword evidence="4 6" id="KW-0460">Magnesium</keyword>
<dbReference type="InterPro" id="IPR037493">
    <property type="entry name" value="ExoIII-like"/>
</dbReference>